<accession>A0AAE1FPF8</accession>
<name>A0AAE1FPF8_PETCI</name>
<keyword evidence="10" id="KW-0560">Oxidoreductase</keyword>
<dbReference type="PANTHER" id="PTHR10869">
    <property type="entry name" value="PROLYL 4-HYDROXYLASE ALPHA SUBUNIT"/>
    <property type="match status" value="1"/>
</dbReference>
<evidence type="ECO:0000256" key="1">
    <source>
        <dbReference type="ARBA" id="ARBA00001961"/>
    </source>
</evidence>
<dbReference type="InterPro" id="IPR006620">
    <property type="entry name" value="Pro_4_hyd_alph"/>
</dbReference>
<dbReference type="Gene3D" id="2.60.120.620">
    <property type="entry name" value="q2cbj1_9rhob like domain"/>
    <property type="match status" value="1"/>
</dbReference>
<evidence type="ECO:0000256" key="5">
    <source>
        <dbReference type="ARBA" id="ARBA00012269"/>
    </source>
</evidence>
<evidence type="ECO:0000256" key="6">
    <source>
        <dbReference type="ARBA" id="ARBA00022723"/>
    </source>
</evidence>
<comment type="cofactor">
    <cofactor evidence="1">
        <name>L-ascorbate</name>
        <dbReference type="ChEBI" id="CHEBI:38290"/>
    </cofactor>
</comment>
<proteinExistence type="inferred from homology"/>
<protein>
    <recommendedName>
        <fullName evidence="5">procollagen-proline 4-dioxygenase</fullName>
        <ecNumber evidence="5">1.14.11.2</ecNumber>
    </recommendedName>
</protein>
<evidence type="ECO:0000256" key="12">
    <source>
        <dbReference type="ARBA" id="ARBA00023180"/>
    </source>
</evidence>
<evidence type="ECO:0000256" key="9">
    <source>
        <dbReference type="ARBA" id="ARBA00022964"/>
    </source>
</evidence>
<organism evidence="14 15">
    <name type="scientific">Petrolisthes cinctipes</name>
    <name type="common">Flat porcelain crab</name>
    <dbReference type="NCBI Taxonomy" id="88211"/>
    <lineage>
        <taxon>Eukaryota</taxon>
        <taxon>Metazoa</taxon>
        <taxon>Ecdysozoa</taxon>
        <taxon>Arthropoda</taxon>
        <taxon>Crustacea</taxon>
        <taxon>Multicrustacea</taxon>
        <taxon>Malacostraca</taxon>
        <taxon>Eumalacostraca</taxon>
        <taxon>Eucarida</taxon>
        <taxon>Decapoda</taxon>
        <taxon>Pleocyemata</taxon>
        <taxon>Anomura</taxon>
        <taxon>Galatheoidea</taxon>
        <taxon>Porcellanidae</taxon>
        <taxon>Petrolisthes</taxon>
    </lineage>
</organism>
<evidence type="ECO:0000256" key="2">
    <source>
        <dbReference type="ARBA" id="ARBA00002035"/>
    </source>
</evidence>
<evidence type="ECO:0000256" key="8">
    <source>
        <dbReference type="ARBA" id="ARBA00022896"/>
    </source>
</evidence>
<dbReference type="Gene3D" id="1.25.40.10">
    <property type="entry name" value="Tetratricopeptide repeat domain"/>
    <property type="match status" value="1"/>
</dbReference>
<evidence type="ECO:0000259" key="13">
    <source>
        <dbReference type="PROSITE" id="PS51471"/>
    </source>
</evidence>
<evidence type="ECO:0000256" key="10">
    <source>
        <dbReference type="ARBA" id="ARBA00023002"/>
    </source>
</evidence>
<dbReference type="InterPro" id="IPR011990">
    <property type="entry name" value="TPR-like_helical_dom_sf"/>
</dbReference>
<dbReference type="EMBL" id="JAWQEG010001593">
    <property type="protein sequence ID" value="KAK3878068.1"/>
    <property type="molecule type" value="Genomic_DNA"/>
</dbReference>
<evidence type="ECO:0000256" key="7">
    <source>
        <dbReference type="ARBA" id="ARBA00022824"/>
    </source>
</evidence>
<keyword evidence="8" id="KW-0847">Vitamin C</keyword>
<evidence type="ECO:0000256" key="4">
    <source>
        <dbReference type="ARBA" id="ARBA00006511"/>
    </source>
</evidence>
<dbReference type="PROSITE" id="PS51471">
    <property type="entry name" value="FE2OG_OXY"/>
    <property type="match status" value="1"/>
</dbReference>
<dbReference type="InterPro" id="IPR005123">
    <property type="entry name" value="Oxoglu/Fe-dep_dioxygenase_dom"/>
</dbReference>
<dbReference type="PANTHER" id="PTHR10869:SF244">
    <property type="entry name" value="PROLYL 4-HYDROXYLASE SUBUNIT ALPHA-2"/>
    <property type="match status" value="1"/>
</dbReference>
<dbReference type="GO" id="GO:0005788">
    <property type="term" value="C:endoplasmic reticulum lumen"/>
    <property type="evidence" value="ECO:0007669"/>
    <property type="project" value="UniProtKB-SubCell"/>
</dbReference>
<reference evidence="14" key="1">
    <citation type="submission" date="2023-10" db="EMBL/GenBank/DDBJ databases">
        <title>Genome assemblies of two species of porcelain crab, Petrolisthes cinctipes and Petrolisthes manimaculis (Anomura: Porcellanidae).</title>
        <authorList>
            <person name="Angst P."/>
        </authorList>
    </citation>
    <scope>NUCLEOTIDE SEQUENCE</scope>
    <source>
        <strain evidence="14">PB745_01</strain>
        <tissue evidence="14">Gill</tissue>
    </source>
</reference>
<dbReference type="GO" id="GO:0031418">
    <property type="term" value="F:L-ascorbic acid binding"/>
    <property type="evidence" value="ECO:0007669"/>
    <property type="project" value="UniProtKB-KW"/>
</dbReference>
<feature type="domain" description="Fe2OG dioxygenase" evidence="13">
    <location>
        <begin position="396"/>
        <end position="504"/>
    </location>
</feature>
<dbReference type="InterPro" id="IPR013547">
    <property type="entry name" value="P4H_N"/>
</dbReference>
<comment type="subcellular location">
    <subcellularLocation>
        <location evidence="3">Endoplasmic reticulum lumen</location>
    </subcellularLocation>
</comment>
<gene>
    <name evidence="14" type="ORF">Pcinc_017280</name>
</gene>
<keyword evidence="12" id="KW-0325">Glycoprotein</keyword>
<dbReference type="Proteomes" id="UP001286313">
    <property type="component" value="Unassembled WGS sequence"/>
</dbReference>
<dbReference type="Pfam" id="PF13640">
    <property type="entry name" value="2OG-FeII_Oxy_3"/>
    <property type="match status" value="1"/>
</dbReference>
<keyword evidence="7" id="KW-0256">Endoplasmic reticulum</keyword>
<sequence>MNFRARQCYLFVGVVVVVMLMTSDLTLGLGDVHTSAVTVAQLVQTEHVVIDILQDYITKEENRLEAIKRYVESWEEGEADYVNNPINSYLFLRRLTQEYNTVLDALHHTPTLDVRSNLTLLRESTDVPVEADVNGAAYALVKLQDTYNLTIDDLVEGDIMGRKAVHVLSASDCFRLAQQSFNNLEFELSEMWYKKGLELLHARQPLTQEELDKIDAITRQQATRSMMRNLVTKMARDSDDAVHSKFSGLGLPTSFQQQIYEGQDGVDQVKQVDELYRRLCRGEDILPPEAFFGLKCGYVFGVSGYHQLMPFKVELVWSDPIIIVYHDVLTHTEMAMVKHISTPRLATTMIHSFTTHEIRKSLARVGKTAWVRRGDDITVDKVLARIEDMTGLTTYTSEDLHVLNYGIGGHYDAHVDFFDLQNKSLDKDPHQGDRLATMLFYLNDVEAGGSTVFPMLGIGVPARAGSALFWFNLKRSGKGDYRTVHAACPVLLGEKWIANLWIHEWGQEFRWTCTLDPEE</sequence>
<keyword evidence="11" id="KW-0408">Iron</keyword>
<keyword evidence="9" id="KW-0223">Dioxygenase</keyword>
<comment type="function">
    <text evidence="2">Catalyzes the post-translational formation of 4-hydroxyproline in -Xaa-Pro-Gly- sequences in collagens and other proteins.</text>
</comment>
<dbReference type="GO" id="GO:0005506">
    <property type="term" value="F:iron ion binding"/>
    <property type="evidence" value="ECO:0007669"/>
    <property type="project" value="InterPro"/>
</dbReference>
<dbReference type="FunFam" id="2.60.120.620:FF:000011">
    <property type="entry name" value="Prolyl alpha subunit"/>
    <property type="match status" value="1"/>
</dbReference>
<dbReference type="Pfam" id="PF08336">
    <property type="entry name" value="P4Ha_N"/>
    <property type="match status" value="1"/>
</dbReference>
<dbReference type="SMART" id="SM00702">
    <property type="entry name" value="P4Hc"/>
    <property type="match status" value="1"/>
</dbReference>
<dbReference type="GO" id="GO:0004656">
    <property type="term" value="F:procollagen-proline 4-dioxygenase activity"/>
    <property type="evidence" value="ECO:0007669"/>
    <property type="project" value="UniProtKB-EC"/>
</dbReference>
<dbReference type="Gene3D" id="6.10.140.1460">
    <property type="match status" value="1"/>
</dbReference>
<dbReference type="AlphaFoldDB" id="A0AAE1FPF8"/>
<evidence type="ECO:0000313" key="14">
    <source>
        <dbReference type="EMBL" id="KAK3878068.1"/>
    </source>
</evidence>
<comment type="similarity">
    <text evidence="4">Belongs to the P4HA family.</text>
</comment>
<evidence type="ECO:0000313" key="15">
    <source>
        <dbReference type="Proteomes" id="UP001286313"/>
    </source>
</evidence>
<keyword evidence="6" id="KW-0479">Metal-binding</keyword>
<evidence type="ECO:0000256" key="3">
    <source>
        <dbReference type="ARBA" id="ARBA00004319"/>
    </source>
</evidence>
<keyword evidence="15" id="KW-1185">Reference proteome</keyword>
<dbReference type="EC" id="1.14.11.2" evidence="5"/>
<dbReference type="InterPro" id="IPR044862">
    <property type="entry name" value="Pro_4_hyd_alph_FE2OG_OXY"/>
</dbReference>
<evidence type="ECO:0000256" key="11">
    <source>
        <dbReference type="ARBA" id="ARBA00023004"/>
    </source>
</evidence>
<comment type="caution">
    <text evidence="14">The sequence shown here is derived from an EMBL/GenBank/DDBJ whole genome shotgun (WGS) entry which is preliminary data.</text>
</comment>
<dbReference type="InterPro" id="IPR045054">
    <property type="entry name" value="P4HA-like"/>
</dbReference>